<keyword evidence="3" id="KW-1185">Reference proteome</keyword>
<dbReference type="EMBL" id="BJYS01000059">
    <property type="protein sequence ID" value="GEO07363.1"/>
    <property type="molecule type" value="Genomic_DNA"/>
</dbReference>
<accession>A0A512B5X6</accession>
<evidence type="ECO:0000313" key="3">
    <source>
        <dbReference type="Proteomes" id="UP000321532"/>
    </source>
</evidence>
<gene>
    <name evidence="2" type="ORF">AAE02nite_50270</name>
</gene>
<comment type="caution">
    <text evidence="2">The sequence shown here is derived from an EMBL/GenBank/DDBJ whole genome shotgun (WGS) entry which is preliminary data.</text>
</comment>
<proteinExistence type="predicted"/>
<feature type="transmembrane region" description="Helical" evidence="1">
    <location>
        <begin position="96"/>
        <end position="116"/>
    </location>
</feature>
<organism evidence="2 3">
    <name type="scientific">Adhaeribacter aerolatus</name>
    <dbReference type="NCBI Taxonomy" id="670289"/>
    <lineage>
        <taxon>Bacteria</taxon>
        <taxon>Pseudomonadati</taxon>
        <taxon>Bacteroidota</taxon>
        <taxon>Cytophagia</taxon>
        <taxon>Cytophagales</taxon>
        <taxon>Hymenobacteraceae</taxon>
        <taxon>Adhaeribacter</taxon>
    </lineage>
</organism>
<evidence type="ECO:0000256" key="1">
    <source>
        <dbReference type="SAM" id="Phobius"/>
    </source>
</evidence>
<keyword evidence="1" id="KW-0472">Membrane</keyword>
<feature type="transmembrane region" description="Helical" evidence="1">
    <location>
        <begin position="39"/>
        <end position="58"/>
    </location>
</feature>
<keyword evidence="1" id="KW-1133">Transmembrane helix</keyword>
<reference evidence="2 3" key="1">
    <citation type="submission" date="2019-07" db="EMBL/GenBank/DDBJ databases">
        <title>Whole genome shotgun sequence of Adhaeribacter aerolatus NBRC 106133.</title>
        <authorList>
            <person name="Hosoyama A."/>
            <person name="Uohara A."/>
            <person name="Ohji S."/>
            <person name="Ichikawa N."/>
        </authorList>
    </citation>
    <scope>NUCLEOTIDE SEQUENCE [LARGE SCALE GENOMIC DNA]</scope>
    <source>
        <strain evidence="2 3">NBRC 106133</strain>
    </source>
</reference>
<keyword evidence="1" id="KW-0812">Transmembrane</keyword>
<dbReference type="AlphaFoldDB" id="A0A512B5X6"/>
<protein>
    <submittedName>
        <fullName evidence="2">Uncharacterized protein</fullName>
    </submittedName>
</protein>
<sequence>MLPKLLVFISAVTVLTGAVQVVAAPLVLSFIGASTDKTSAHFFAIIGMFMVLFGGLLWQTLRQAPVGPEPVFWCGLQKLGAAAAVGLGVLNGIFSGLALGVAFFDLVSGILIFTYWQKLKIKT</sequence>
<evidence type="ECO:0000313" key="2">
    <source>
        <dbReference type="EMBL" id="GEO07363.1"/>
    </source>
</evidence>
<name>A0A512B5X6_9BACT</name>
<dbReference type="Proteomes" id="UP000321532">
    <property type="component" value="Unassembled WGS sequence"/>
</dbReference>
<dbReference type="OrthoDB" id="9156119at2"/>